<evidence type="ECO:0000256" key="1">
    <source>
        <dbReference type="ARBA" id="ARBA00009477"/>
    </source>
</evidence>
<protein>
    <submittedName>
        <fullName evidence="3">Efflux RND transporter periplasmic adaptor subunit</fullName>
    </submittedName>
</protein>
<dbReference type="EMBL" id="JANCMW010000002">
    <property type="protein sequence ID" value="MDF0749501.1"/>
    <property type="molecule type" value="Genomic_DNA"/>
</dbReference>
<dbReference type="Gene3D" id="2.40.50.100">
    <property type="match status" value="1"/>
</dbReference>
<keyword evidence="4" id="KW-1185">Reference proteome</keyword>
<dbReference type="Gene3D" id="2.40.420.20">
    <property type="match status" value="1"/>
</dbReference>
<dbReference type="Gene3D" id="2.40.30.170">
    <property type="match status" value="1"/>
</dbReference>
<evidence type="ECO:0000313" key="3">
    <source>
        <dbReference type="EMBL" id="MDF0749501.1"/>
    </source>
</evidence>
<dbReference type="PANTHER" id="PTHR30469">
    <property type="entry name" value="MULTIDRUG RESISTANCE PROTEIN MDTA"/>
    <property type="match status" value="1"/>
</dbReference>
<accession>A0ABT5Y7E4</accession>
<dbReference type="Pfam" id="PF25954">
    <property type="entry name" value="Beta-barrel_RND_2"/>
    <property type="match status" value="1"/>
</dbReference>
<reference evidence="3" key="1">
    <citation type="submission" date="2022-07" db="EMBL/GenBank/DDBJ databases">
        <title>Marinobacter iranensis a new bacterium isolate from a hipersaline lake in Iran.</title>
        <authorList>
            <person name="Mohammad A.M.A."/>
            <person name="Cristina S.-P."/>
            <person name="Antonio V."/>
        </authorList>
    </citation>
    <scope>NUCLEOTIDE SEQUENCE</scope>
    <source>
        <strain evidence="3">71-i</strain>
    </source>
</reference>
<dbReference type="Proteomes" id="UP001143391">
    <property type="component" value="Unassembled WGS sequence"/>
</dbReference>
<comment type="similarity">
    <text evidence="1">Belongs to the membrane fusion protein (MFP) (TC 8.A.1) family.</text>
</comment>
<proteinExistence type="inferred from homology"/>
<dbReference type="InterPro" id="IPR006143">
    <property type="entry name" value="RND_pump_MFP"/>
</dbReference>
<dbReference type="Gene3D" id="1.10.287.470">
    <property type="entry name" value="Helix hairpin bin"/>
    <property type="match status" value="1"/>
</dbReference>
<sequence>MTKGRLQHRNTKLSWRVSAGKLYRKATGVFAMLLVVGCSPAHEAPDAPSAPRLVDVATVQLARSVSRVTLPGRIRPNQETTLSFEVPGQVEHLGLEVGDTFQQGDTLARLDGGRYRLAYERSQAAEEEARIGLADAQRELQRLIALRQGGHTSQATLDNAEAAVAGARARVNSAVASRKLARRDLKQTSLQAPFSGTVARRSAEPGQRVTANQVVLGLVSSDGGFDVLTHVPENLIGRIQPQSQQTVTVPALDAAQATARVQHIGTSASSANQYPVILRVTGPVPGLRSGMTAEITFEMAAADNAATPAGAFQVPLTSLVYPANSKPQVLRLDDANQLRPVTVTVHSVENGVAVVTGEFRVGERIVARGVEFVSVGERVSVLGQGPQRLH</sequence>
<comment type="caution">
    <text evidence="3">The sequence shown here is derived from an EMBL/GenBank/DDBJ whole genome shotgun (WGS) entry which is preliminary data.</text>
</comment>
<name>A0ABT5Y7E4_9GAMM</name>
<evidence type="ECO:0000313" key="4">
    <source>
        <dbReference type="Proteomes" id="UP001143391"/>
    </source>
</evidence>
<dbReference type="RefSeq" id="WP_275704990.1">
    <property type="nucleotide sequence ID" value="NZ_JANCMW010000002.1"/>
</dbReference>
<evidence type="ECO:0000259" key="2">
    <source>
        <dbReference type="Pfam" id="PF25954"/>
    </source>
</evidence>
<feature type="domain" description="CusB-like beta-barrel" evidence="2">
    <location>
        <begin position="230"/>
        <end position="298"/>
    </location>
</feature>
<dbReference type="SUPFAM" id="SSF111369">
    <property type="entry name" value="HlyD-like secretion proteins"/>
    <property type="match status" value="1"/>
</dbReference>
<organism evidence="3 4">
    <name type="scientific">Marinobacter iranensis</name>
    <dbReference type="NCBI Taxonomy" id="2962607"/>
    <lineage>
        <taxon>Bacteria</taxon>
        <taxon>Pseudomonadati</taxon>
        <taxon>Pseudomonadota</taxon>
        <taxon>Gammaproteobacteria</taxon>
        <taxon>Pseudomonadales</taxon>
        <taxon>Marinobacteraceae</taxon>
        <taxon>Marinobacter</taxon>
    </lineage>
</organism>
<dbReference type="NCBIfam" id="TIGR01730">
    <property type="entry name" value="RND_mfp"/>
    <property type="match status" value="1"/>
</dbReference>
<dbReference type="InterPro" id="IPR058792">
    <property type="entry name" value="Beta-barrel_RND_2"/>
</dbReference>
<gene>
    <name evidence="3" type="ORF">NLU14_04570</name>
</gene>